<evidence type="ECO:0008006" key="9">
    <source>
        <dbReference type="Google" id="ProtNLM"/>
    </source>
</evidence>
<feature type="compositionally biased region" description="Basic and acidic residues" evidence="6">
    <location>
        <begin position="135"/>
        <end position="149"/>
    </location>
</feature>
<accession>A0A439CVN2</accession>
<evidence type="ECO:0000256" key="6">
    <source>
        <dbReference type="SAM" id="MobiDB-lite"/>
    </source>
</evidence>
<keyword evidence="4" id="KW-0804">Transcription</keyword>
<evidence type="ECO:0000256" key="2">
    <source>
        <dbReference type="ARBA" id="ARBA00005330"/>
    </source>
</evidence>
<feature type="compositionally biased region" description="Gly residues" evidence="6">
    <location>
        <begin position="584"/>
        <end position="598"/>
    </location>
</feature>
<evidence type="ECO:0000313" key="8">
    <source>
        <dbReference type="Proteomes" id="UP000286045"/>
    </source>
</evidence>
<evidence type="ECO:0000256" key="4">
    <source>
        <dbReference type="ARBA" id="ARBA00023163"/>
    </source>
</evidence>
<evidence type="ECO:0000256" key="3">
    <source>
        <dbReference type="ARBA" id="ARBA00023015"/>
    </source>
</evidence>
<comment type="similarity">
    <text evidence="2">Belongs to the NGG1 family.</text>
</comment>
<dbReference type="GO" id="GO:0005634">
    <property type="term" value="C:nucleus"/>
    <property type="evidence" value="ECO:0007669"/>
    <property type="project" value="UniProtKB-SubCell"/>
</dbReference>
<protein>
    <recommendedName>
        <fullName evidence="9">Histone acetyltransferases subunit 3</fullName>
    </recommendedName>
</protein>
<dbReference type="GO" id="GO:0000124">
    <property type="term" value="C:SAGA complex"/>
    <property type="evidence" value="ECO:0007669"/>
    <property type="project" value="TreeGrafter"/>
</dbReference>
<dbReference type="PANTHER" id="PTHR13556:SF2">
    <property type="entry name" value="TRANSCRIPTIONAL ADAPTER 3"/>
    <property type="match status" value="1"/>
</dbReference>
<feature type="compositionally biased region" description="Low complexity" evidence="6">
    <location>
        <begin position="1"/>
        <end position="19"/>
    </location>
</feature>
<dbReference type="InterPro" id="IPR019340">
    <property type="entry name" value="Histone_AcTrfase_su3"/>
</dbReference>
<evidence type="ECO:0000256" key="1">
    <source>
        <dbReference type="ARBA" id="ARBA00004123"/>
    </source>
</evidence>
<gene>
    <name evidence="7" type="ORF">EKO27_g8901</name>
</gene>
<dbReference type="Proteomes" id="UP000286045">
    <property type="component" value="Unassembled WGS sequence"/>
</dbReference>
<organism evidence="7 8">
    <name type="scientific">Xylaria grammica</name>
    <dbReference type="NCBI Taxonomy" id="363999"/>
    <lineage>
        <taxon>Eukaryota</taxon>
        <taxon>Fungi</taxon>
        <taxon>Dikarya</taxon>
        <taxon>Ascomycota</taxon>
        <taxon>Pezizomycotina</taxon>
        <taxon>Sordariomycetes</taxon>
        <taxon>Xylariomycetidae</taxon>
        <taxon>Xylariales</taxon>
        <taxon>Xylariaceae</taxon>
        <taxon>Xylaria</taxon>
    </lineage>
</organism>
<dbReference type="STRING" id="363999.A0A439CVN2"/>
<keyword evidence="3" id="KW-0805">Transcription regulation</keyword>
<reference evidence="7 8" key="1">
    <citation type="submission" date="2018-12" db="EMBL/GenBank/DDBJ databases">
        <title>Draft genome sequence of Xylaria grammica IHI A82.</title>
        <authorList>
            <person name="Buettner E."/>
            <person name="Kellner H."/>
        </authorList>
    </citation>
    <scope>NUCLEOTIDE SEQUENCE [LARGE SCALE GENOMIC DNA]</scope>
    <source>
        <strain evidence="7 8">IHI A82</strain>
    </source>
</reference>
<feature type="compositionally biased region" description="Basic and acidic residues" evidence="6">
    <location>
        <begin position="414"/>
        <end position="425"/>
    </location>
</feature>
<proteinExistence type="inferred from homology"/>
<feature type="region of interest" description="Disordered" evidence="6">
    <location>
        <begin position="1"/>
        <end position="42"/>
    </location>
</feature>
<dbReference type="AlphaFoldDB" id="A0A439CVN2"/>
<feature type="compositionally biased region" description="Low complexity" evidence="6">
    <location>
        <begin position="33"/>
        <end position="42"/>
    </location>
</feature>
<name>A0A439CVN2_9PEZI</name>
<keyword evidence="8" id="KW-1185">Reference proteome</keyword>
<dbReference type="Pfam" id="PF10198">
    <property type="entry name" value="Ada3"/>
    <property type="match status" value="1"/>
</dbReference>
<feature type="region of interest" description="Disordered" evidence="6">
    <location>
        <begin position="630"/>
        <end position="669"/>
    </location>
</feature>
<comment type="subcellular location">
    <subcellularLocation>
        <location evidence="1">Nucleus</location>
    </subcellularLocation>
</comment>
<evidence type="ECO:0000313" key="7">
    <source>
        <dbReference type="EMBL" id="RWA06198.1"/>
    </source>
</evidence>
<keyword evidence="5" id="KW-0539">Nucleus</keyword>
<feature type="region of interest" description="Disordered" evidence="6">
    <location>
        <begin position="121"/>
        <end position="256"/>
    </location>
</feature>
<feature type="region of interest" description="Disordered" evidence="6">
    <location>
        <begin position="572"/>
        <end position="605"/>
    </location>
</feature>
<dbReference type="PANTHER" id="PTHR13556">
    <property type="entry name" value="TRANSCRIPTIONAL ADAPTER 3-RELATED"/>
    <property type="match status" value="1"/>
</dbReference>
<evidence type="ECO:0000256" key="5">
    <source>
        <dbReference type="ARBA" id="ARBA00023242"/>
    </source>
</evidence>
<comment type="caution">
    <text evidence="7">The sequence shown here is derived from an EMBL/GenBank/DDBJ whole genome shotgun (WGS) entry which is preliminary data.</text>
</comment>
<feature type="region of interest" description="Disordered" evidence="6">
    <location>
        <begin position="414"/>
        <end position="455"/>
    </location>
</feature>
<sequence length="669" mass="73908">MPPAPSQKGTGKKASGGKAQRSRNTTPMSSLPAGANTTATAAGAASIPPVELLESELFDIKYEHVRNILHDDIIDQSTSNAVIPDSRTLDALLLKLERLHDLIERRGSWCDKAMRLIVTEKKGHHVNDMQPASKPESRKEGASQDGEKKPNKKKRKANESLAPGDQNIERSSPLRDSSSKPRKHSRDNDSASSSLSPVAQPTSGAMEVDDKMKLDKDAAEEEEEEGEESSEDEFAPPAREAPQFQTFGEDPSTFPDPTVYEILDAKPSMAVDELKELYSVAVFPRTDLADQIAGDPPDKDFSNAKPTNQISFSTFSTYVEPYFRPFAEEDLTFLRERGDRATPFIMPKRGKKHYAEIWAEEDNAMAIDSNGQGRDKLAPNQPRGIIDNMDDDVAETDKLSVGPVLSRLLQAMRPEARAQPSEDKPMTNGINGDSDTKEEVNVDAGGGTAGEEGRSIPPAAFMAESASEAWKKATHPKLDYSQVDERIKQELRHIGFLPQEGFEGDYDGHFDDEVAARLRLLQDRLRQQILINGARKARLTELVKERMAHQEYQTILEDLDTQVQGAYLKRTRTMGKSKKSKRPGGAGGGSHPAGGAGAGMARPGIGDVTKTLMERRRRWIDNIGTVFDDENLGKVPRASDPGSTIFKPEVMSDMMKRERQTWDEEVEEE</sequence>
<dbReference type="GO" id="GO:0006357">
    <property type="term" value="P:regulation of transcription by RNA polymerase II"/>
    <property type="evidence" value="ECO:0007669"/>
    <property type="project" value="TreeGrafter"/>
</dbReference>
<dbReference type="EMBL" id="RYZI01000358">
    <property type="protein sequence ID" value="RWA06198.1"/>
    <property type="molecule type" value="Genomic_DNA"/>
</dbReference>
<feature type="compositionally biased region" description="Acidic residues" evidence="6">
    <location>
        <begin position="218"/>
        <end position="234"/>
    </location>
</feature>
<dbReference type="GO" id="GO:0003713">
    <property type="term" value="F:transcription coactivator activity"/>
    <property type="evidence" value="ECO:0007669"/>
    <property type="project" value="TreeGrafter"/>
</dbReference>
<feature type="compositionally biased region" description="Basic residues" evidence="6">
    <location>
        <begin position="572"/>
        <end position="582"/>
    </location>
</feature>
<feature type="compositionally biased region" description="Basic and acidic residues" evidence="6">
    <location>
        <begin position="208"/>
        <end position="217"/>
    </location>
</feature>